<dbReference type="PANTHER" id="PTHR43877">
    <property type="entry name" value="AMINOALKYLPHOSPHONATE N-ACETYLTRANSFERASE-RELATED-RELATED"/>
    <property type="match status" value="1"/>
</dbReference>
<dbReference type="Gene3D" id="3.40.630.30">
    <property type="match status" value="1"/>
</dbReference>
<dbReference type="Pfam" id="PF13508">
    <property type="entry name" value="Acetyltransf_7"/>
    <property type="match status" value="1"/>
</dbReference>
<name>A0ABW2I1X1_9ACTN</name>
<evidence type="ECO:0000256" key="3">
    <source>
        <dbReference type="SAM" id="MobiDB-lite"/>
    </source>
</evidence>
<keyword evidence="2 5" id="KW-0012">Acyltransferase</keyword>
<protein>
    <submittedName>
        <fullName evidence="5">GNAT family N-acetyltransferase</fullName>
        <ecNumber evidence="5">2.3.-.-</ecNumber>
    </submittedName>
</protein>
<feature type="domain" description="N-acetyltransferase" evidence="4">
    <location>
        <begin position="1"/>
        <end position="155"/>
    </location>
</feature>
<dbReference type="PROSITE" id="PS51186">
    <property type="entry name" value="GNAT"/>
    <property type="match status" value="1"/>
</dbReference>
<dbReference type="RefSeq" id="WP_378975974.1">
    <property type="nucleotide sequence ID" value="NZ_JBHTBJ010000039.1"/>
</dbReference>
<dbReference type="EC" id="2.3.-.-" evidence="5"/>
<evidence type="ECO:0000313" key="5">
    <source>
        <dbReference type="EMBL" id="MFC7278858.1"/>
    </source>
</evidence>
<dbReference type="InterPro" id="IPR050832">
    <property type="entry name" value="Bact_Acetyltransf"/>
</dbReference>
<accession>A0ABW2I1X1</accession>
<feature type="region of interest" description="Disordered" evidence="3">
    <location>
        <begin position="138"/>
        <end position="165"/>
    </location>
</feature>
<dbReference type="EMBL" id="JBHTBJ010000039">
    <property type="protein sequence ID" value="MFC7278858.1"/>
    <property type="molecule type" value="Genomic_DNA"/>
</dbReference>
<evidence type="ECO:0000256" key="1">
    <source>
        <dbReference type="ARBA" id="ARBA00022679"/>
    </source>
</evidence>
<dbReference type="Proteomes" id="UP001596548">
    <property type="component" value="Unassembled WGS sequence"/>
</dbReference>
<dbReference type="InterPro" id="IPR000182">
    <property type="entry name" value="GNAT_dom"/>
</dbReference>
<evidence type="ECO:0000313" key="6">
    <source>
        <dbReference type="Proteomes" id="UP001596548"/>
    </source>
</evidence>
<dbReference type="CDD" id="cd04301">
    <property type="entry name" value="NAT_SF"/>
    <property type="match status" value="1"/>
</dbReference>
<reference evidence="6" key="1">
    <citation type="journal article" date="2019" name="Int. J. Syst. Evol. Microbiol.">
        <title>The Global Catalogue of Microorganisms (GCM) 10K type strain sequencing project: providing services to taxonomists for standard genome sequencing and annotation.</title>
        <authorList>
            <consortium name="The Broad Institute Genomics Platform"/>
            <consortium name="The Broad Institute Genome Sequencing Center for Infectious Disease"/>
            <person name="Wu L."/>
            <person name="Ma J."/>
        </authorList>
    </citation>
    <scope>NUCLEOTIDE SEQUENCE [LARGE SCALE GENOMIC DNA]</scope>
    <source>
        <strain evidence="6">XZYJT-10</strain>
    </source>
</reference>
<organism evidence="5 6">
    <name type="scientific">Paractinoplanes rhizophilus</name>
    <dbReference type="NCBI Taxonomy" id="1416877"/>
    <lineage>
        <taxon>Bacteria</taxon>
        <taxon>Bacillati</taxon>
        <taxon>Actinomycetota</taxon>
        <taxon>Actinomycetes</taxon>
        <taxon>Micromonosporales</taxon>
        <taxon>Micromonosporaceae</taxon>
        <taxon>Paractinoplanes</taxon>
    </lineage>
</organism>
<dbReference type="SUPFAM" id="SSF55729">
    <property type="entry name" value="Acyl-CoA N-acyltransferases (Nat)"/>
    <property type="match status" value="1"/>
</dbReference>
<proteinExistence type="predicted"/>
<sequence>MEIREAVPGDIDAIIEIGHRTWPPTYGFAGDEYVRDGLATWWSAEAIERSLRDTTMLVAATGDGLRGVGNIDLRGEIPIIWKLYVVPESQGTGAGTALINALIDRAPGRPVRLEYVDGNARAAGFYRRLGFTELRRDPGERPGWPDTVWMEHRPAGDRPAGDRRG</sequence>
<gene>
    <name evidence="5" type="ORF">ACFQS1_33255</name>
</gene>
<keyword evidence="1 5" id="KW-0808">Transferase</keyword>
<dbReference type="GO" id="GO:0016746">
    <property type="term" value="F:acyltransferase activity"/>
    <property type="evidence" value="ECO:0007669"/>
    <property type="project" value="UniProtKB-KW"/>
</dbReference>
<feature type="compositionally biased region" description="Basic and acidic residues" evidence="3">
    <location>
        <begin position="149"/>
        <end position="165"/>
    </location>
</feature>
<evidence type="ECO:0000256" key="2">
    <source>
        <dbReference type="ARBA" id="ARBA00023315"/>
    </source>
</evidence>
<evidence type="ECO:0000259" key="4">
    <source>
        <dbReference type="PROSITE" id="PS51186"/>
    </source>
</evidence>
<dbReference type="InterPro" id="IPR016181">
    <property type="entry name" value="Acyl_CoA_acyltransferase"/>
</dbReference>
<comment type="caution">
    <text evidence="5">The sequence shown here is derived from an EMBL/GenBank/DDBJ whole genome shotgun (WGS) entry which is preliminary data.</text>
</comment>
<keyword evidence="6" id="KW-1185">Reference proteome</keyword>